<proteinExistence type="predicted"/>
<protein>
    <submittedName>
        <fullName evidence="1">p113c</fullName>
    </submittedName>
</protein>
<reference evidence="1" key="1">
    <citation type="submission" date="2010-10" db="EMBL/GenBank/DDBJ databases">
        <title>A neurotropic herpesvirus infecting the gastropod, abalone, shares ancestry with oyster herpesvirus and a herpesvirus associated with the amphioxus genome.</title>
        <authorList>
            <person name="Savin K.W."/>
            <person name="Cocks B.G."/>
            <person name="Wong F."/>
            <person name="Sawbridge T."/>
            <person name="Cogan N."/>
            <person name="Savage D."/>
            <person name="Warner S."/>
        </authorList>
    </citation>
    <scope>NUCLEOTIDE SEQUENCE</scope>
    <source>
        <strain evidence="1">Victoria</strain>
    </source>
</reference>
<accession>E3W5T2</accession>
<evidence type="ECO:0000313" key="1">
    <source>
        <dbReference type="EMBL" id="ADP36931.1"/>
    </source>
</evidence>
<organism evidence="1">
    <name type="scientific">Abalone herpesvirus Victoria/AUS/2007</name>
    <dbReference type="NCBI Taxonomy" id="860344"/>
    <lineage>
        <taxon>Viruses</taxon>
        <taxon>Duplodnaviria</taxon>
        <taxon>Heunggongvirae</taxon>
        <taxon>Peploviricota</taxon>
        <taxon>Herviviricetes</taxon>
        <taxon>Herpesvirales</taxon>
        <taxon>Malacoherpesviridae</taxon>
        <taxon>Aurivirus</taxon>
        <taxon>Aurivirus haliotidmalaco1</taxon>
        <taxon>Haliotid herpesvirus 1</taxon>
    </lineage>
</organism>
<sequence>MNNFNQITPVSDESVSEPASKMEFCDDGEMEFWDDEEISRVIYPLANDIKSIALYEKMSHPRSTVGNDGLLIRFLYAMDMNYKVAVVVPSKRWGNKIKKLVPSNKNVVRFDGKKKNIEEDMSSTDVLIYTCGFSAGYPVYIKNHFHCVFVVVDSPVIEKNNGNEMSKTPDLRELSELARQIRYPITPNVYVTITEGIHGRKKPAKITTSVYMELDVDDLLRFEKHSPCISVGTSSEHEFAFILYRWFISIVFPGSTINDEIIET</sequence>
<dbReference type="EMBL" id="HQ400688">
    <property type="protein sequence ID" value="ADP36931.1"/>
    <property type="molecule type" value="Genomic_DNA"/>
</dbReference>
<name>E3W5T2_9VIRU</name>